<proteinExistence type="predicted"/>
<evidence type="ECO:0000256" key="1">
    <source>
        <dbReference type="SAM" id="MobiDB-lite"/>
    </source>
</evidence>
<sequence length="75" mass="7884">NKLGHMTSSSPSNVSVRDMLGSNQTKHGVLNSSCGSIGTKGHSENKHNSSTKLRAHERGTADLTTAFARDASSET</sequence>
<gene>
    <name evidence="2" type="primary">ORF27006</name>
</gene>
<feature type="non-terminal residue" evidence="2">
    <location>
        <position position="75"/>
    </location>
</feature>
<feature type="compositionally biased region" description="Polar residues" evidence="1">
    <location>
        <begin position="24"/>
        <end position="36"/>
    </location>
</feature>
<reference evidence="2" key="1">
    <citation type="submission" date="2014-12" db="EMBL/GenBank/DDBJ databases">
        <title>Insight into the proteome of Arion vulgaris.</title>
        <authorList>
            <person name="Aradska J."/>
            <person name="Bulat T."/>
            <person name="Smidak R."/>
            <person name="Sarate P."/>
            <person name="Gangsoo J."/>
            <person name="Sialana F."/>
            <person name="Bilban M."/>
            <person name="Lubec G."/>
        </authorList>
    </citation>
    <scope>NUCLEOTIDE SEQUENCE</scope>
    <source>
        <tissue evidence="2">Skin</tissue>
    </source>
</reference>
<protein>
    <submittedName>
        <fullName evidence="2">Uncharacterized protein</fullName>
    </submittedName>
</protein>
<feature type="region of interest" description="Disordered" evidence="1">
    <location>
        <begin position="24"/>
        <end position="75"/>
    </location>
</feature>
<dbReference type="AlphaFoldDB" id="A0A0B6YJ39"/>
<evidence type="ECO:0000313" key="2">
    <source>
        <dbReference type="EMBL" id="CEK56179.1"/>
    </source>
</evidence>
<accession>A0A0B6YJ39</accession>
<dbReference type="EMBL" id="HACG01009314">
    <property type="protein sequence ID" value="CEK56179.1"/>
    <property type="molecule type" value="Transcribed_RNA"/>
</dbReference>
<organism evidence="2">
    <name type="scientific">Arion vulgaris</name>
    <dbReference type="NCBI Taxonomy" id="1028688"/>
    <lineage>
        <taxon>Eukaryota</taxon>
        <taxon>Metazoa</taxon>
        <taxon>Spiralia</taxon>
        <taxon>Lophotrochozoa</taxon>
        <taxon>Mollusca</taxon>
        <taxon>Gastropoda</taxon>
        <taxon>Heterobranchia</taxon>
        <taxon>Euthyneura</taxon>
        <taxon>Panpulmonata</taxon>
        <taxon>Eupulmonata</taxon>
        <taxon>Stylommatophora</taxon>
        <taxon>Helicina</taxon>
        <taxon>Arionoidea</taxon>
        <taxon>Arionidae</taxon>
        <taxon>Arion</taxon>
    </lineage>
</organism>
<feature type="non-terminal residue" evidence="2">
    <location>
        <position position="1"/>
    </location>
</feature>
<name>A0A0B6YJ39_9EUPU</name>